<feature type="compositionally biased region" description="Low complexity" evidence="1">
    <location>
        <begin position="223"/>
        <end position="240"/>
    </location>
</feature>
<evidence type="ECO:0000256" key="1">
    <source>
        <dbReference type="SAM" id="MobiDB-lite"/>
    </source>
</evidence>
<dbReference type="SUPFAM" id="SSF50978">
    <property type="entry name" value="WD40 repeat-like"/>
    <property type="match status" value="2"/>
</dbReference>
<evidence type="ECO:0000313" key="2">
    <source>
        <dbReference type="EMBL" id="KAK2951592.1"/>
    </source>
</evidence>
<name>A0ABQ9XGK2_9EUKA</name>
<evidence type="ECO:0000313" key="3">
    <source>
        <dbReference type="Proteomes" id="UP001281761"/>
    </source>
</evidence>
<dbReference type="InterPro" id="IPR015943">
    <property type="entry name" value="WD40/YVTN_repeat-like_dom_sf"/>
</dbReference>
<dbReference type="EMBL" id="JARBJD010000116">
    <property type="protein sequence ID" value="KAK2951592.1"/>
    <property type="molecule type" value="Genomic_DNA"/>
</dbReference>
<dbReference type="InterPro" id="IPR036322">
    <property type="entry name" value="WD40_repeat_dom_sf"/>
</dbReference>
<dbReference type="PANTHER" id="PTHR44099">
    <property type="entry name" value="RABCONNECTIN-3B, ISOFORM A"/>
    <property type="match status" value="1"/>
</dbReference>
<dbReference type="Pfam" id="PF00400">
    <property type="entry name" value="WD40"/>
    <property type="match status" value="1"/>
</dbReference>
<organism evidence="2 3">
    <name type="scientific">Blattamonas nauphoetae</name>
    <dbReference type="NCBI Taxonomy" id="2049346"/>
    <lineage>
        <taxon>Eukaryota</taxon>
        <taxon>Metamonada</taxon>
        <taxon>Preaxostyla</taxon>
        <taxon>Oxymonadida</taxon>
        <taxon>Blattamonas</taxon>
    </lineage>
</organism>
<sequence>MPPQIPLVVWQHVPPNFVTCVAIIPKGPEMITGSSTGMVTRWRQDLFTPDSSSLKASQVFVPSTCSPCLSLCFCENHARSFIVAAFDNRDIYIWDLSDGSLFSCFPFNFMKPLHLLSLPTGNVAVSGQSKDIVIFDPFFQKVVCICQGHQKQIRSMCLSNQTSTCELVSYGIDGTIISHPIESPLLAVEEMFPVHYPNSIFPIPFADIEEFTNNKLIQKSQEPPRAISTTTPTSIPRSTSFNRTISSQRINSATNMSSHPSYLSFYPLPHLYAFSLQTLFHRTSSFSPMGNATSPTPHNDPHTSSIPRPFSDFDGHLFSSQSGRYLLLVTRRLAVICSGTTNAALASIPFPTNEILAQAAQSAVVQNRSYEKWRKAKLKGREFKDGDARTDFLEMMSFPIPSKGPLTKSTPKLDPNDGWAGGAIIGNDTVILWTHHPIFFVFNLVESPQPTTPVADEIVMGNTHDSSRRVASSALTIALHLVDCTVLTKYPHFYNKNTSRFGFGSFTSETQYELCSRLPIAMLPNGQLFYFSPHPETPTLHTGQFMRRDAIIEPDSSQPPPLHPLLHSQCYIPHAQSTFSSSFSSCSSSWKRECYLGEGTKSTSPYQHLHHHPSIPSLFTVGLSTPSLTFTPFPSYKHQPLPPPPKPRVIVTSIFIPPAYPHFIFTGEYTLPSAKSAQEETIEENSVLMRVWIYPFNVLVFTSSAHSSPITFFSSPSLEDIEVEMFSAKDDDTRERLQKRRQLVLHNILNTLVENEEKKDMSKVTDVENMTIDSTIKDDIDLLPLLSAAEIELLRLMSTSESVSLKKLLKQVPASVLKTIAAQTDEHRDFTVDNSDSFNTVFTGEEPDADVFTLSSMVASVSQDNTVCVFDLTTFTVLFIIPPHYPLHPSVPFSIMSLEWNALAHILVINSHSTVTDSPLPVPSADFGAPLMAYPSLVPSEPPADISSQLFIDIPTLLPQTSSSHRSVLVDGTLPLFDDAIFFGSESSPVFLNHCSTLAPTHNHHPLSLLVPNTISALPKSILNSLPSSQSVFVDHGYTISDHFVTKHNLPPLPFYGDAGLNLSLKLISSIVSSFSTEFDKRNENDAAFHNNYMPLSTSTLSAQDGAYLFAGTVLSSPITTSSSVNEETKHTPVSSLFFSSPTTIPPTAPNGLLHSTATLTSTSPSSVNVSDVFIAPRPRVGESSLPEITVSPTISPSTPVSPSVSPVITPHMNQSTSDTADTTTLIDLQTGMMIQQGPTRTIRRVLDALTAASSLSDTDIRSQQHQYTTFSDPTQDSLFRINSATSFPFTAESEKALSDNPNLVNVISQAKDQPNGQALSRLVSFRKHEIFPLTHDDLPIVDHILKKGFVHFNPPEHNDETAGLNSDALSIFFQPLHHIEKLTNDQKEVKFHEYFLKSILKHQQHTDLRHPRTFLVVRSNQTTFSTFLCLSVSRLPPIRRISNPSYLSQKAKPNSTFYHVFQSQHASPNLRKVSLGLPHSTSAPLPDESKMLHKHWNTHNILPIPKTVPFELFHYVLPAFSFSDRSSLPTLTLSVESMLSTVADSISLSHGGHRISIGLNHLENVHCGHPDGSPFLFAPSLASFETQLKMASTTMLDEGETMACILLSLVPLLLPFGLSEEQDKQLLHFLNLPNPPLIQHGFILSPPSAHSITLTLPSSSFGVHAYTHASTLSSILFFTVLSLLYVLKIARQFVDPDLKSEWKTFMQNEATAVAELVKSSARFSNVRMSWTALDELLVPPSISYLCTLIPSIHHTHRYSVVNPVARNTFTVSHALNFALSVLLQILLTGMGKPTTHRLADTCNMLLTRETGQQKGVSLTKSKMKDDDETIVTLTTDLDMIAPFVVNLLAKMDSTVISPGLIQRLTMTLRKSVYRISKMKEMEREEADEDGPSEDEEAAGIMSLALLKDGISVFLPYLEDLAKMIKRLLHLSLDTCIVFSYNHDQSSQMTETDSPISFSNNPSLASIAATQTLIALGHTSPHLFLATFLSFLGDVNRHDEAILRQLTLVLVEWFKGFTVAVSFISELPTLFSIVCTLWVSHSSLPTRPHSKLFSPIGQQPDVADSLTVLIQLLRSKYPMTAFCESTQQLAAGLHDGTIQVWTLTKTQSERVLTASSSPIESLCFSEDGQHLASYASGENAVRVWMVKRNTFLGKLRGTHSRQVYTIKGMKEEKVAQFRKSSLVWIERTIRLFRAQALFGDMGAGDGTLTHHKDNIYSIVLD</sequence>
<dbReference type="InterPro" id="IPR049916">
    <property type="entry name" value="WDR72-like"/>
</dbReference>
<dbReference type="Proteomes" id="UP001281761">
    <property type="component" value="Unassembled WGS sequence"/>
</dbReference>
<feature type="compositionally biased region" description="Low complexity" evidence="1">
    <location>
        <begin position="1189"/>
        <end position="1205"/>
    </location>
</feature>
<feature type="region of interest" description="Disordered" evidence="1">
    <location>
        <begin position="221"/>
        <end position="240"/>
    </location>
</feature>
<comment type="caution">
    <text evidence="2">The sequence shown here is derived from an EMBL/GenBank/DDBJ whole genome shotgun (WGS) entry which is preliminary data.</text>
</comment>
<dbReference type="PANTHER" id="PTHR44099:SF4">
    <property type="entry name" value="RABCONNECTIN-3B, ISOFORM A"/>
    <property type="match status" value="1"/>
</dbReference>
<dbReference type="InterPro" id="IPR001680">
    <property type="entry name" value="WD40_rpt"/>
</dbReference>
<gene>
    <name evidence="2" type="ORF">BLNAU_13476</name>
</gene>
<dbReference type="SMART" id="SM00320">
    <property type="entry name" value="WD40"/>
    <property type="match status" value="6"/>
</dbReference>
<dbReference type="Gene3D" id="2.130.10.10">
    <property type="entry name" value="YVTN repeat-like/Quinoprotein amine dehydrogenase"/>
    <property type="match status" value="2"/>
</dbReference>
<proteinExistence type="predicted"/>
<protein>
    <submittedName>
        <fullName evidence="2">Uncharacterized protein</fullName>
    </submittedName>
</protein>
<reference evidence="2 3" key="1">
    <citation type="journal article" date="2022" name="bioRxiv">
        <title>Genomics of Preaxostyla Flagellates Illuminates Evolutionary Transitions and the Path Towards Mitochondrial Loss.</title>
        <authorList>
            <person name="Novak L.V.F."/>
            <person name="Treitli S.C."/>
            <person name="Pyrih J."/>
            <person name="Halakuc P."/>
            <person name="Pipaliya S.V."/>
            <person name="Vacek V."/>
            <person name="Brzon O."/>
            <person name="Soukal P."/>
            <person name="Eme L."/>
            <person name="Dacks J.B."/>
            <person name="Karnkowska A."/>
            <person name="Elias M."/>
            <person name="Hampl V."/>
        </authorList>
    </citation>
    <scope>NUCLEOTIDE SEQUENCE [LARGE SCALE GENOMIC DNA]</scope>
    <source>
        <strain evidence="2">NAU3</strain>
        <tissue evidence="2">Gut</tissue>
    </source>
</reference>
<feature type="region of interest" description="Disordered" evidence="1">
    <location>
        <begin position="1185"/>
        <end position="1205"/>
    </location>
</feature>
<keyword evidence="3" id="KW-1185">Reference proteome</keyword>
<accession>A0ABQ9XGK2</accession>